<protein>
    <submittedName>
        <fullName evidence="2">Uncharacterized protein</fullName>
    </submittedName>
</protein>
<dbReference type="EMBL" id="BDGU01000317">
    <property type="protein sequence ID" value="GAW06395.1"/>
    <property type="molecule type" value="Genomic_DNA"/>
</dbReference>
<feature type="compositionally biased region" description="Polar residues" evidence="1">
    <location>
        <begin position="1"/>
        <end position="12"/>
    </location>
</feature>
<comment type="caution">
    <text evidence="2">The sequence shown here is derived from an EMBL/GenBank/DDBJ whole genome shotgun (WGS) entry which is preliminary data.</text>
</comment>
<keyword evidence="3" id="KW-1185">Reference proteome</keyword>
<gene>
    <name evidence="2" type="ORF">LENED_008322</name>
</gene>
<name>A0A1Q3EGT2_LENED</name>
<evidence type="ECO:0000256" key="1">
    <source>
        <dbReference type="SAM" id="MobiDB-lite"/>
    </source>
</evidence>
<feature type="region of interest" description="Disordered" evidence="1">
    <location>
        <begin position="1"/>
        <end position="36"/>
    </location>
</feature>
<organism evidence="2 3">
    <name type="scientific">Lentinula edodes</name>
    <name type="common">Shiitake mushroom</name>
    <name type="synonym">Lentinus edodes</name>
    <dbReference type="NCBI Taxonomy" id="5353"/>
    <lineage>
        <taxon>Eukaryota</taxon>
        <taxon>Fungi</taxon>
        <taxon>Dikarya</taxon>
        <taxon>Basidiomycota</taxon>
        <taxon>Agaricomycotina</taxon>
        <taxon>Agaricomycetes</taxon>
        <taxon>Agaricomycetidae</taxon>
        <taxon>Agaricales</taxon>
        <taxon>Marasmiineae</taxon>
        <taxon>Omphalotaceae</taxon>
        <taxon>Lentinula</taxon>
    </lineage>
</organism>
<dbReference type="AlphaFoldDB" id="A0A1Q3EGT2"/>
<reference evidence="2 3" key="2">
    <citation type="submission" date="2017-02" db="EMBL/GenBank/DDBJ databases">
        <title>A genome survey and senescence transcriptome analysis in Lentinula edodes.</title>
        <authorList>
            <person name="Sakamoto Y."/>
            <person name="Nakade K."/>
            <person name="Sato S."/>
            <person name="Yoshida Y."/>
            <person name="Miyazaki K."/>
            <person name="Natsume S."/>
            <person name="Konno N."/>
        </authorList>
    </citation>
    <scope>NUCLEOTIDE SEQUENCE [LARGE SCALE GENOMIC DNA]</scope>
    <source>
        <strain evidence="2 3">NBRC 111202</strain>
    </source>
</reference>
<evidence type="ECO:0000313" key="2">
    <source>
        <dbReference type="EMBL" id="GAW06395.1"/>
    </source>
</evidence>
<sequence length="77" mass="8503">MSSQQQFTTASSPEIRITTATHFHPAMSPTSLKSKDLQESDVMICRAQRVPLQAAVGKLVSSIQPPYHRGQQTPNRP</sequence>
<reference evidence="2 3" key="1">
    <citation type="submission" date="2016-08" db="EMBL/GenBank/DDBJ databases">
        <authorList>
            <consortium name="Lentinula edodes genome sequencing consortium"/>
            <person name="Sakamoto Y."/>
            <person name="Nakade K."/>
            <person name="Sato S."/>
            <person name="Yoshida Y."/>
            <person name="Miyazaki K."/>
            <person name="Natsume S."/>
            <person name="Konno N."/>
        </authorList>
    </citation>
    <scope>NUCLEOTIDE SEQUENCE [LARGE SCALE GENOMIC DNA]</scope>
    <source>
        <strain evidence="2 3">NBRC 111202</strain>
    </source>
</reference>
<dbReference type="Proteomes" id="UP000188533">
    <property type="component" value="Unassembled WGS sequence"/>
</dbReference>
<evidence type="ECO:0000313" key="3">
    <source>
        <dbReference type="Proteomes" id="UP000188533"/>
    </source>
</evidence>
<accession>A0A1Q3EGT2</accession>
<proteinExistence type="predicted"/>